<organism evidence="2 3">
    <name type="scientific">Galeopterus variegatus</name>
    <name type="common">Malayan flying lemur</name>
    <name type="synonym">Cynocephalus variegatus</name>
    <dbReference type="NCBI Taxonomy" id="482537"/>
    <lineage>
        <taxon>Eukaryota</taxon>
        <taxon>Metazoa</taxon>
        <taxon>Chordata</taxon>
        <taxon>Craniata</taxon>
        <taxon>Vertebrata</taxon>
        <taxon>Euteleostomi</taxon>
        <taxon>Mammalia</taxon>
        <taxon>Eutheria</taxon>
        <taxon>Euarchontoglires</taxon>
        <taxon>Dermoptera</taxon>
        <taxon>Cynocephalidae</taxon>
        <taxon>Galeopterus</taxon>
    </lineage>
</organism>
<keyword evidence="1" id="KW-0175">Coiled coil</keyword>
<dbReference type="Proteomes" id="UP000694923">
    <property type="component" value="Unplaced"/>
</dbReference>
<dbReference type="GeneID" id="103590186"/>
<sequence>MTIQQVGSRGRVAAEQVAAENLPVELFEQRRGSHCEDKKQMLLALLVLVLYLGTGISGRSWEVSERIRDCNYPQSPVASQGLQYQTSEPAEDPIRIIRKWLKENLHVFLEKLEEEVRELEQLVQDLEWWLDALLGEPLLEGPCCTQRHHL</sequence>
<dbReference type="Pfam" id="PF15466">
    <property type="entry name" value="DUF4635"/>
    <property type="match status" value="1"/>
</dbReference>
<dbReference type="PANTHER" id="PTHR37865:SF1">
    <property type="entry name" value="SMALL INTEGRAL MEMBRANE PROTEIN 23"/>
    <property type="match status" value="1"/>
</dbReference>
<evidence type="ECO:0000313" key="2">
    <source>
        <dbReference type="Proteomes" id="UP000694923"/>
    </source>
</evidence>
<dbReference type="RefSeq" id="XP_008570595.1">
    <property type="nucleotide sequence ID" value="XM_008572373.1"/>
</dbReference>
<accession>A0ABM0QQF4</accession>
<evidence type="ECO:0000256" key="1">
    <source>
        <dbReference type="SAM" id="Coils"/>
    </source>
</evidence>
<keyword evidence="2" id="KW-1185">Reference proteome</keyword>
<evidence type="ECO:0000313" key="3">
    <source>
        <dbReference type="RefSeq" id="XP_008570595.1"/>
    </source>
</evidence>
<feature type="coiled-coil region" evidence="1">
    <location>
        <begin position="102"/>
        <end position="129"/>
    </location>
</feature>
<dbReference type="InterPro" id="IPR027880">
    <property type="entry name" value="DUF4635"/>
</dbReference>
<proteinExistence type="predicted"/>
<dbReference type="PANTHER" id="PTHR37865">
    <property type="entry name" value="SMALL INTEGRAL MEMBRANE PROTEIN 23"/>
    <property type="match status" value="1"/>
</dbReference>
<gene>
    <name evidence="3" type="primary">SMIM23</name>
</gene>
<protein>
    <submittedName>
        <fullName evidence="3">Small integral membrane protein 23</fullName>
    </submittedName>
</protein>
<reference evidence="3" key="1">
    <citation type="submission" date="2025-08" db="UniProtKB">
        <authorList>
            <consortium name="RefSeq"/>
        </authorList>
    </citation>
    <scope>IDENTIFICATION</scope>
</reference>
<name>A0ABM0QQF4_GALVR</name>